<evidence type="ECO:0000256" key="6">
    <source>
        <dbReference type="ARBA" id="ARBA00022860"/>
    </source>
</evidence>
<dbReference type="InterPro" id="IPR001609">
    <property type="entry name" value="Myosin_head_motor_dom-like"/>
</dbReference>
<keyword evidence="9 11" id="KW-0505">Motor protein</keyword>
<organism evidence="17">
    <name type="scientific">Cuerna arida</name>
    <dbReference type="NCBI Taxonomy" id="1464854"/>
    <lineage>
        <taxon>Eukaryota</taxon>
        <taxon>Metazoa</taxon>
        <taxon>Ecdysozoa</taxon>
        <taxon>Arthropoda</taxon>
        <taxon>Hexapoda</taxon>
        <taxon>Insecta</taxon>
        <taxon>Pterygota</taxon>
        <taxon>Neoptera</taxon>
        <taxon>Paraneoptera</taxon>
        <taxon>Hemiptera</taxon>
        <taxon>Auchenorrhyncha</taxon>
        <taxon>Membracoidea</taxon>
        <taxon>Cicadellidae</taxon>
        <taxon>Cicadellinae</taxon>
        <taxon>Proconiini</taxon>
        <taxon>Cuerna</taxon>
    </lineage>
</organism>
<dbReference type="InterPro" id="IPR036961">
    <property type="entry name" value="Kinesin_motor_dom_sf"/>
</dbReference>
<dbReference type="Pfam" id="PF00063">
    <property type="entry name" value="Myosin_head"/>
    <property type="match status" value="1"/>
</dbReference>
<evidence type="ECO:0000256" key="3">
    <source>
        <dbReference type="ARBA" id="ARBA00022737"/>
    </source>
</evidence>
<dbReference type="GO" id="GO:0009653">
    <property type="term" value="P:anatomical structure morphogenesis"/>
    <property type="evidence" value="ECO:0007669"/>
    <property type="project" value="UniProtKB-ARBA"/>
</dbReference>
<evidence type="ECO:0000256" key="2">
    <source>
        <dbReference type="ARBA" id="ARBA00022553"/>
    </source>
</evidence>
<keyword evidence="4 11" id="KW-0547">Nucleotide-binding</keyword>
<reference evidence="17" key="1">
    <citation type="submission" date="2015-11" db="EMBL/GenBank/DDBJ databases">
        <title>De novo transcriptome assembly of four potential Pierce s Disease insect vectors from Arizona vineyards.</title>
        <authorList>
            <person name="Tassone E.E."/>
        </authorList>
    </citation>
    <scope>NUCLEOTIDE SEQUENCE</scope>
</reference>
<keyword evidence="8 11" id="KW-0518">Myosin</keyword>
<feature type="region of interest" description="Disordered" evidence="13">
    <location>
        <begin position="1124"/>
        <end position="1155"/>
    </location>
</feature>
<gene>
    <name evidence="17" type="ORF">g.18449</name>
</gene>
<dbReference type="Gene3D" id="1.10.10.820">
    <property type="match status" value="1"/>
</dbReference>
<feature type="domain" description="Dilute" evidence="14">
    <location>
        <begin position="1505"/>
        <end position="1607"/>
    </location>
</feature>
<dbReference type="Pfam" id="PF25966">
    <property type="entry name" value="Myo5a"/>
    <property type="match status" value="1"/>
</dbReference>
<evidence type="ECO:0000256" key="13">
    <source>
        <dbReference type="SAM" id="MobiDB-lite"/>
    </source>
</evidence>
<dbReference type="EMBL" id="GECZ01014290">
    <property type="protein sequence ID" value="JAS55479.1"/>
    <property type="molecule type" value="Transcribed_RNA"/>
</dbReference>
<evidence type="ECO:0000256" key="4">
    <source>
        <dbReference type="ARBA" id="ARBA00022741"/>
    </source>
</evidence>
<keyword evidence="7 12" id="KW-0175">Coiled coil</keyword>
<dbReference type="Gene3D" id="1.20.120.720">
    <property type="entry name" value="Myosin VI head, motor domain, U50 subdomain"/>
    <property type="match status" value="1"/>
</dbReference>
<evidence type="ECO:0000256" key="7">
    <source>
        <dbReference type="ARBA" id="ARBA00023054"/>
    </source>
</evidence>
<dbReference type="SUPFAM" id="SSF52540">
    <property type="entry name" value="P-loop containing nucleoside triphosphate hydrolases"/>
    <property type="match status" value="2"/>
</dbReference>
<comment type="similarity">
    <text evidence="1 11">Belongs to the TRAFAC class myosin-kinesin ATPase superfamily. Myosin family.</text>
</comment>
<feature type="domain" description="Myosin N-terminal SH3-like" evidence="16">
    <location>
        <begin position="8"/>
        <end position="58"/>
    </location>
</feature>
<dbReference type="InterPro" id="IPR058662">
    <property type="entry name" value="Myo5a/b_dom"/>
</dbReference>
<keyword evidence="6" id="KW-0112">Calmodulin-binding</keyword>
<dbReference type="CDD" id="cd01380">
    <property type="entry name" value="MYSc_Myo5"/>
    <property type="match status" value="1"/>
</dbReference>
<keyword evidence="2" id="KW-0597">Phosphoprotein</keyword>
<dbReference type="PROSITE" id="PS51844">
    <property type="entry name" value="SH3_LIKE"/>
    <property type="match status" value="1"/>
</dbReference>
<dbReference type="GO" id="GO:0005737">
    <property type="term" value="C:cytoplasm"/>
    <property type="evidence" value="ECO:0007669"/>
    <property type="project" value="UniProtKB-ARBA"/>
</dbReference>
<feature type="coiled-coil region" evidence="12">
    <location>
        <begin position="1383"/>
        <end position="1417"/>
    </location>
</feature>
<dbReference type="PROSITE" id="PS51126">
    <property type="entry name" value="DILUTE"/>
    <property type="match status" value="1"/>
</dbReference>
<keyword evidence="5 11" id="KW-0067">ATP-binding</keyword>
<feature type="non-terminal residue" evidence="17">
    <location>
        <position position="1607"/>
    </location>
</feature>
<dbReference type="GO" id="GO:0007015">
    <property type="term" value="P:actin filament organization"/>
    <property type="evidence" value="ECO:0007669"/>
    <property type="project" value="TreeGrafter"/>
</dbReference>
<dbReference type="InterPro" id="IPR000048">
    <property type="entry name" value="IQ_motif_EF-hand-BS"/>
</dbReference>
<dbReference type="Gene3D" id="3.40.850.10">
    <property type="entry name" value="Kinesin motor domain"/>
    <property type="match status" value="1"/>
</dbReference>
<dbReference type="InterPro" id="IPR036103">
    <property type="entry name" value="MYSc_Myo5"/>
</dbReference>
<evidence type="ECO:0000256" key="5">
    <source>
        <dbReference type="ARBA" id="ARBA00022840"/>
    </source>
</evidence>
<feature type="region of interest" description="Actin-binding" evidence="11">
    <location>
        <begin position="637"/>
        <end position="659"/>
    </location>
</feature>
<dbReference type="Gene3D" id="1.20.5.190">
    <property type="match status" value="3"/>
</dbReference>
<feature type="coiled-coil region" evidence="12">
    <location>
        <begin position="1178"/>
        <end position="1267"/>
    </location>
</feature>
<evidence type="ECO:0000256" key="9">
    <source>
        <dbReference type="ARBA" id="ARBA00023175"/>
    </source>
</evidence>
<dbReference type="GO" id="GO:0005524">
    <property type="term" value="F:ATP binding"/>
    <property type="evidence" value="ECO:0007669"/>
    <property type="project" value="UniProtKB-UniRule"/>
</dbReference>
<dbReference type="GO" id="GO:0000146">
    <property type="term" value="F:microfilament motor activity"/>
    <property type="evidence" value="ECO:0007669"/>
    <property type="project" value="TreeGrafter"/>
</dbReference>
<dbReference type="GO" id="GO:0016020">
    <property type="term" value="C:membrane"/>
    <property type="evidence" value="ECO:0007669"/>
    <property type="project" value="TreeGrafter"/>
</dbReference>
<feature type="compositionally biased region" description="Polar residues" evidence="13">
    <location>
        <begin position="1142"/>
        <end position="1155"/>
    </location>
</feature>
<evidence type="ECO:0000256" key="10">
    <source>
        <dbReference type="ARBA" id="ARBA00023203"/>
    </source>
</evidence>
<dbReference type="InterPro" id="IPR002710">
    <property type="entry name" value="Dilute_dom"/>
</dbReference>
<evidence type="ECO:0000256" key="8">
    <source>
        <dbReference type="ARBA" id="ARBA00023123"/>
    </source>
</evidence>
<evidence type="ECO:0000259" key="15">
    <source>
        <dbReference type="PROSITE" id="PS51456"/>
    </source>
</evidence>
<feature type="domain" description="Myosin motor" evidence="15">
    <location>
        <begin position="66"/>
        <end position="758"/>
    </location>
</feature>
<evidence type="ECO:0000256" key="12">
    <source>
        <dbReference type="SAM" id="Coils"/>
    </source>
</evidence>
<feature type="coiled-coil region" evidence="12">
    <location>
        <begin position="910"/>
        <end position="1085"/>
    </location>
</feature>
<dbReference type="GO" id="GO:0051015">
    <property type="term" value="F:actin filament binding"/>
    <property type="evidence" value="ECO:0007669"/>
    <property type="project" value="TreeGrafter"/>
</dbReference>
<keyword evidence="10 11" id="KW-0009">Actin-binding</keyword>
<dbReference type="GO" id="GO:0009888">
    <property type="term" value="P:tissue development"/>
    <property type="evidence" value="ECO:0007669"/>
    <property type="project" value="UniProtKB-ARBA"/>
</dbReference>
<dbReference type="PROSITE" id="PS51456">
    <property type="entry name" value="MYOSIN_MOTOR"/>
    <property type="match status" value="1"/>
</dbReference>
<dbReference type="PRINTS" id="PR00193">
    <property type="entry name" value="MYOSINHEAVY"/>
</dbReference>
<dbReference type="GO" id="GO:0048513">
    <property type="term" value="P:animal organ development"/>
    <property type="evidence" value="ECO:0007669"/>
    <property type="project" value="UniProtKB-ARBA"/>
</dbReference>
<dbReference type="PANTHER" id="PTHR13140:SF706">
    <property type="entry name" value="DILUTE CLASS UNCONVENTIONAL MYOSIN, ISOFORM C"/>
    <property type="match status" value="1"/>
</dbReference>
<evidence type="ECO:0000259" key="14">
    <source>
        <dbReference type="PROSITE" id="PS51126"/>
    </source>
</evidence>
<sequence length="1607" mass="186397">MTTKELYTKGARVWIPHPELVWEGAEVVENYVAATLKVKTEDGKIKSIEVPKEENLPPLRNPDILIGENDLTSLSYLHEPAVLYNLQVRFCNQNAIYTYCGIVLVAINPYTELPIYDTDTIHTYRGKAMGDLDPHIFAVAEEAYTKMEREQRDQSIIVSGESGAGKTVSAKYAMRYFATVGGSTTETHIERKVLASSPIMEAIGNAKTTRNDNSSRFGKFIELQFSRTYNIIGASMRTYLLEKSRVVFQAPEERNYHILYQLCAGREEYPYLKLDDATIYRYLNQEAEIPGVDDAQCFQETISALVTLGFSERKITDIFRVLASILHLGNINITGANDMDDSTIAEADSHLIILAELLGVDVQELRKWLCLRRIVSRREVFEKPMTLTEAMGARDALAKYIYAELFAWIVQIINRTLETSSGSRHKFIGVLDIYGFETFEINSFEQFCINYANEKLQQQFNQHVFKLEQEEYLREEIEWKFIDFYDNQPCIDLIETKLGILDLLDEECRMPKGSDSSWVEKLYSTCTKWPHFSKPRFGTNAFVIKHFADRVEYEALGFLEKNRDTVVEEQVEVLRSGNNRLVRSLFRDENKLSVSTMPVNPVPKTRVVVTSKSTPSSNVSTLSKNKKTVGSQFRSSLNALMSTLNATTPHYIRCIKPNDVKLAFEYNAPRAVQQLRACGVLETIRISAAGFPSRWPYLDFFNRYRVLCRSQDIKRDNMRSTCECILVNFIKDNDRFKFGKTKIFFRAGQVAYLEKLRSERLRHCCIIMQKTIRGFLQRKRYLRVIHATRTLQRLARGFVARRRVNHIRRNLAAIRIQKHVRGWVRRVQYLRLKHVILGLQTRGRGLLMRRKFMEMKYNKAALTIQKNVRSWICRKKYQQKMKKVIVAQNAVRRFLARRKLKELKKEARTVQHHIALNKGLENKIIQLQQQIGELTKENNSLKAVNNELNETRAKLEVLKGADVQLKKRLVELSDQEKKLKEVASELEKERSEKIDIVTEKEALLNEYNTMKKQWTSENLELKEQINYLNEQIQNNRINAEQSLRARLNSEKQQLLQEHEQDLDNYQKVLCEKTDLEARCDLLERELTRMKGGKVGNRTFSDSSSFLSQDDSMVTLINEMPEEDFGYGSVRSASSRNTDRSSDWSAQTTPESTMNRSKAVAVTQESVATDAQPVDVGLVLKLQQKLKFVEKERHRLHRRLEEHDDLPGEHKAQDNFKLQELEMENSKLRADLMTLRNTVAESIPGKSSEELMNQFKAQELELVRLRDECVQLRSVLASQTQGLKSIATTNYTAQDIDMSLINEDGELVLAFEAQKKINRQLEDELQFVKMRSVVEREELVTELNRLRDDNEKQQRLLSANLTKSPQSQNEIYLKHEIGRLSNENYELQEKHDQIADQYRKLKKQYRDLNRRMKDAGVSDLVGTQVSTIVEQVPSNQPIVRKKERKFNGMFEFKKGDENVIVRHLIYDLKPQVAIKLLPGLPAYIIFMCVRHTDFINDEEKVRNLLTEFINSIKKLVRKRSDDIEVTVLWLSNTLRLLHNLKQYSGEKTFKEENTATQNEQSLHNFDLSEYRQVLSDLAIWIYTAVIRHMEEKLQQKAVPAILEHEAIS</sequence>
<dbReference type="FunFam" id="1.10.10.820:FF:000001">
    <property type="entry name" value="Myosin heavy chain"/>
    <property type="match status" value="1"/>
</dbReference>
<dbReference type="Gene3D" id="6.20.240.20">
    <property type="match status" value="1"/>
</dbReference>
<dbReference type="InterPro" id="IPR004009">
    <property type="entry name" value="SH3_Myosin"/>
</dbReference>
<name>A0A1B6FZ72_9HEMI</name>
<evidence type="ECO:0000259" key="16">
    <source>
        <dbReference type="PROSITE" id="PS51844"/>
    </source>
</evidence>
<evidence type="ECO:0008006" key="18">
    <source>
        <dbReference type="Google" id="ProtNLM"/>
    </source>
</evidence>
<evidence type="ECO:0000256" key="11">
    <source>
        <dbReference type="PROSITE-ProRule" id="PRU00782"/>
    </source>
</evidence>
<protein>
    <recommendedName>
        <fullName evidence="18">Myosin motor domain-containing protein</fullName>
    </recommendedName>
</protein>
<dbReference type="Pfam" id="PF00612">
    <property type="entry name" value="IQ"/>
    <property type="match status" value="3"/>
</dbReference>
<dbReference type="PANTHER" id="PTHR13140">
    <property type="entry name" value="MYOSIN"/>
    <property type="match status" value="1"/>
</dbReference>
<dbReference type="PROSITE" id="PS50096">
    <property type="entry name" value="IQ"/>
    <property type="match status" value="6"/>
</dbReference>
<proteinExistence type="inferred from homology"/>
<dbReference type="SMART" id="SM00015">
    <property type="entry name" value="IQ"/>
    <property type="match status" value="6"/>
</dbReference>
<evidence type="ECO:0000256" key="1">
    <source>
        <dbReference type="ARBA" id="ARBA00008314"/>
    </source>
</evidence>
<dbReference type="Gene3D" id="1.20.58.530">
    <property type="match status" value="1"/>
</dbReference>
<dbReference type="SMART" id="SM00242">
    <property type="entry name" value="MYSc"/>
    <property type="match status" value="1"/>
</dbReference>
<dbReference type="FunFam" id="1.20.58.530:FF:000002">
    <property type="entry name" value="Class V myosin"/>
    <property type="match status" value="1"/>
</dbReference>
<dbReference type="InterPro" id="IPR027417">
    <property type="entry name" value="P-loop_NTPase"/>
</dbReference>
<keyword evidence="3" id="KW-0677">Repeat</keyword>
<dbReference type="GO" id="GO:0016459">
    <property type="term" value="C:myosin complex"/>
    <property type="evidence" value="ECO:0007669"/>
    <property type="project" value="UniProtKB-KW"/>
</dbReference>
<feature type="binding site" evidence="11">
    <location>
        <begin position="160"/>
        <end position="167"/>
    </location>
    <ligand>
        <name>ATP</name>
        <dbReference type="ChEBI" id="CHEBI:30616"/>
    </ligand>
</feature>
<accession>A0A1B6FZ72</accession>
<evidence type="ECO:0000313" key="17">
    <source>
        <dbReference type="EMBL" id="JAS55479.1"/>
    </source>
</evidence>
<dbReference type="GO" id="GO:0048731">
    <property type="term" value="P:system development"/>
    <property type="evidence" value="ECO:0007669"/>
    <property type="project" value="UniProtKB-ARBA"/>
</dbReference>
<feature type="coiled-coil region" evidence="12">
    <location>
        <begin position="1310"/>
        <end position="1355"/>
    </location>
</feature>